<feature type="transmembrane region" description="Helical" evidence="6">
    <location>
        <begin position="675"/>
        <end position="695"/>
    </location>
</feature>
<dbReference type="InterPro" id="IPR050545">
    <property type="entry name" value="Mycobact_MmpL"/>
</dbReference>
<evidence type="ECO:0000256" key="2">
    <source>
        <dbReference type="ARBA" id="ARBA00022475"/>
    </source>
</evidence>
<dbReference type="AlphaFoldDB" id="A0A6C2TWJ3"/>
<feature type="transmembrane region" description="Helical" evidence="6">
    <location>
        <begin position="437"/>
        <end position="455"/>
    </location>
</feature>
<feature type="transmembrane region" description="Helical" evidence="6">
    <location>
        <begin position="353"/>
        <end position="373"/>
    </location>
</feature>
<comment type="subcellular location">
    <subcellularLocation>
        <location evidence="1">Cell membrane</location>
        <topology evidence="1">Multi-pass membrane protein</topology>
    </subcellularLocation>
</comment>
<proteinExistence type="predicted"/>
<dbReference type="Pfam" id="PF03176">
    <property type="entry name" value="MMPL"/>
    <property type="match status" value="1"/>
</dbReference>
<dbReference type="PANTHER" id="PTHR33406">
    <property type="entry name" value="MEMBRANE PROTEIN MJ1562-RELATED"/>
    <property type="match status" value="1"/>
</dbReference>
<feature type="transmembrane region" description="Helical" evidence="6">
    <location>
        <begin position="701"/>
        <end position="719"/>
    </location>
</feature>
<organism evidence="8 9">
    <name type="scientific">Pontiella desulfatans</name>
    <dbReference type="NCBI Taxonomy" id="2750659"/>
    <lineage>
        <taxon>Bacteria</taxon>
        <taxon>Pseudomonadati</taxon>
        <taxon>Kiritimatiellota</taxon>
        <taxon>Kiritimatiellia</taxon>
        <taxon>Kiritimatiellales</taxon>
        <taxon>Pontiellaceae</taxon>
        <taxon>Pontiella</taxon>
    </lineage>
</organism>
<keyword evidence="4 6" id="KW-1133">Transmembrane helix</keyword>
<evidence type="ECO:0000259" key="7">
    <source>
        <dbReference type="PROSITE" id="PS50156"/>
    </source>
</evidence>
<dbReference type="PROSITE" id="PS50156">
    <property type="entry name" value="SSD"/>
    <property type="match status" value="1"/>
</dbReference>
<feature type="transmembrane region" description="Helical" evidence="6">
    <location>
        <begin position="318"/>
        <end position="341"/>
    </location>
</feature>
<evidence type="ECO:0000256" key="1">
    <source>
        <dbReference type="ARBA" id="ARBA00004651"/>
    </source>
</evidence>
<dbReference type="Proteomes" id="UP000366872">
    <property type="component" value="Unassembled WGS sequence"/>
</dbReference>
<dbReference type="Gene3D" id="1.20.1640.10">
    <property type="entry name" value="Multidrug efflux transporter AcrB transmembrane domain"/>
    <property type="match status" value="2"/>
</dbReference>
<evidence type="ECO:0000313" key="9">
    <source>
        <dbReference type="Proteomes" id="UP000366872"/>
    </source>
</evidence>
<dbReference type="InterPro" id="IPR004869">
    <property type="entry name" value="MMPL_dom"/>
</dbReference>
<feature type="transmembrane region" description="Helical" evidence="6">
    <location>
        <begin position="649"/>
        <end position="668"/>
    </location>
</feature>
<keyword evidence="3 6" id="KW-0812">Transmembrane</keyword>
<dbReference type="PANTHER" id="PTHR33406:SF13">
    <property type="entry name" value="MEMBRANE PROTEIN YDFJ"/>
    <property type="match status" value="1"/>
</dbReference>
<accession>A0A6C2TWJ3</accession>
<keyword evidence="9" id="KW-1185">Reference proteome</keyword>
<dbReference type="InterPro" id="IPR000731">
    <property type="entry name" value="SSD"/>
</dbReference>
<evidence type="ECO:0000256" key="4">
    <source>
        <dbReference type="ARBA" id="ARBA00022989"/>
    </source>
</evidence>
<dbReference type="SUPFAM" id="SSF82866">
    <property type="entry name" value="Multidrug efflux transporter AcrB transmembrane domain"/>
    <property type="match status" value="2"/>
</dbReference>
<evidence type="ECO:0000256" key="5">
    <source>
        <dbReference type="ARBA" id="ARBA00023136"/>
    </source>
</evidence>
<protein>
    <recommendedName>
        <fullName evidence="7">SSD domain-containing protein</fullName>
    </recommendedName>
</protein>
<sequence>MGEGRFPALFNHFLSHPRRVAAGVALLVLLSAAGLLFIPFRHSMEVMLPSGSDTQKAVGFLQDIDFSAKVAVSFSLKEGGADPAGLFAAVDGFVDSLEPPMITQVLSTVDEQQMIRDIGVFLERAPELLGPGGLAELEKNTTREGVAKSLRKKYVQLLKPEGSFMAAMIQRDPLDIQMAMIEKIRALSSSFGYDMRIEKGHLVSADGKQVLLVLETDIPFTDAGGSHALVGYLTERMEALPPAIDAEMVCGHLHTISNEKVIRHDISLTVTIASVAFVLLFLLFFRDLRANLIFIVPFAALLVAVNLAALLLGTLSPMMLGFGSVVSGIAVDYGIHVYVAVRRSSSALEAVRSVAKPIMLGALTTAGVFAAFYSSTIPGYHQLATFALLSVVFSVLGALFILPVYLKPRKNAGNAKHTQSQSNLCVPCALSRLNNPYVILAAFIVLLAAAVPVALQVEFDSDIMGLDGTERHIIETEQRFAESFGGGSAGQAVAVVADADYEKALAKNDRVYDALPDRLASFSAIWKSHANRRANAENWNAFWSEAKVANLKTLFAEEGEPYGFAVDAFEPFFQSLELPEVDPADPKDNVLFGQLKQRFVATVDGETRVFSFFPDEPELIQALAGLEDVLLISRTAISESLAEDYTREFGRITLVALGLVLLMSAILLKNVRKVLIVLAPAAAGVASVAALVRLVGTELNVMNLVSGIIVIGLCVDYGIFKVHAFTHSLNLGTRTAISLSAGTTLIGAGALLFTMHPALFAVGLTLVGGISAGYATSMLVVPALCSLFLQEKQA</sequence>
<dbReference type="RefSeq" id="WP_246046715.1">
    <property type="nucleotide sequence ID" value="NZ_CAAHFG010000001.1"/>
</dbReference>
<dbReference type="GO" id="GO:0005886">
    <property type="term" value="C:plasma membrane"/>
    <property type="evidence" value="ECO:0007669"/>
    <property type="project" value="UniProtKB-SubCell"/>
</dbReference>
<evidence type="ECO:0000256" key="6">
    <source>
        <dbReference type="SAM" id="Phobius"/>
    </source>
</evidence>
<feature type="transmembrane region" description="Helical" evidence="6">
    <location>
        <begin position="759"/>
        <end position="789"/>
    </location>
</feature>
<keyword evidence="5 6" id="KW-0472">Membrane</keyword>
<name>A0A6C2TWJ3_PONDE</name>
<reference evidence="8 9" key="1">
    <citation type="submission" date="2019-04" db="EMBL/GenBank/DDBJ databases">
        <authorList>
            <person name="Van Vliet M D."/>
        </authorList>
    </citation>
    <scope>NUCLEOTIDE SEQUENCE [LARGE SCALE GENOMIC DNA]</scope>
    <source>
        <strain evidence="8 9">F1</strain>
    </source>
</reference>
<keyword evidence="2" id="KW-1003">Cell membrane</keyword>
<gene>
    <name evidence="8" type="ORF">PDESU_00587</name>
</gene>
<feature type="domain" description="SSD" evidence="7">
    <location>
        <begin position="266"/>
        <end position="408"/>
    </location>
</feature>
<feature type="transmembrane region" description="Helical" evidence="6">
    <location>
        <begin position="292"/>
        <end position="312"/>
    </location>
</feature>
<evidence type="ECO:0000313" key="8">
    <source>
        <dbReference type="EMBL" id="VGO12038.1"/>
    </source>
</evidence>
<feature type="transmembrane region" description="Helical" evidence="6">
    <location>
        <begin position="385"/>
        <end position="406"/>
    </location>
</feature>
<feature type="transmembrane region" description="Helical" evidence="6">
    <location>
        <begin position="20"/>
        <end position="40"/>
    </location>
</feature>
<feature type="transmembrane region" description="Helical" evidence="6">
    <location>
        <begin position="266"/>
        <end position="285"/>
    </location>
</feature>
<dbReference type="EMBL" id="CAAHFG010000001">
    <property type="protein sequence ID" value="VGO12038.1"/>
    <property type="molecule type" value="Genomic_DNA"/>
</dbReference>
<feature type="transmembrane region" description="Helical" evidence="6">
    <location>
        <begin position="731"/>
        <end position="753"/>
    </location>
</feature>
<evidence type="ECO:0000256" key="3">
    <source>
        <dbReference type="ARBA" id="ARBA00022692"/>
    </source>
</evidence>